<organism evidence="3 4">
    <name type="scientific">Thalassolituus maritimus</name>
    <dbReference type="NCBI Taxonomy" id="484498"/>
    <lineage>
        <taxon>Bacteria</taxon>
        <taxon>Pseudomonadati</taxon>
        <taxon>Pseudomonadota</taxon>
        <taxon>Gammaproteobacteria</taxon>
        <taxon>Oceanospirillales</taxon>
        <taxon>Oceanospirillaceae</taxon>
        <taxon>Thalassolituus</taxon>
    </lineage>
</organism>
<dbReference type="InterPro" id="IPR027463">
    <property type="entry name" value="AcrB_DN_DC_subdom"/>
</dbReference>
<gene>
    <name evidence="3" type="ORF">NBRC116585_12880</name>
</gene>
<protein>
    <submittedName>
        <fullName evidence="3">Efflux RND transporter permease subunit</fullName>
    </submittedName>
</protein>
<evidence type="ECO:0000313" key="3">
    <source>
        <dbReference type="EMBL" id="GAA6145170.1"/>
    </source>
</evidence>
<keyword evidence="2" id="KW-1133">Transmembrane helix</keyword>
<feature type="transmembrane region" description="Helical" evidence="2">
    <location>
        <begin position="430"/>
        <end position="451"/>
    </location>
</feature>
<feature type="transmembrane region" description="Helical" evidence="2">
    <location>
        <begin position="915"/>
        <end position="936"/>
    </location>
</feature>
<dbReference type="Pfam" id="PF00873">
    <property type="entry name" value="ACR_tran"/>
    <property type="match status" value="1"/>
</dbReference>
<sequence length="1055" mass="114366">MIHKAGPVSWMARHGVAPNLLMAFLIIGGILMSMVIRKEFIPSTEVDYVSVAVSYPGATPSEMEQGVVLPIENELTGLNGIKEITSTATQGSARVSVELENSDDRQKAYQDIQQAVSNISTFPDGIERPVVSLSGRTIDVMDIKLFGPLSKFELKKLAEQIRNDLLSAPEITNVEIKGTPDEELHVEISQATLEAYGLTLQQVASTIGSNAIEQSAGTVRTSGGDILLTLDNRIYWAEEFSKVPVISDASGVILQLGDIATIQDGFGDSNREVTYNGNPSIGIDIYRSENQTPFTVTEAAYRQMEEIIPALPPGVELIVTDDDGKTYNQRVGLLMKNAAIGLILVLVLLSLFLEYRLAFWVTMGIPTAFLGALLIIPAADVSINMISMFAFIVALGIVVDDAIIAGENIFEHMQQGVPFQDAAVQGAREVAVPLAFAILTNVAAFLPILALPGMMGKLFIAIPVVVISCFLISWIEALFILPTHLANLKRKSADAPQNILERIQKRVDARLSYFIHEIYQPILRRAVAFPALTFAIAFFFLMIAMAWASSGRMGFSMFPRLEGEFVVATVELPSNAPFQQADDVRKKVEQDLRTVVAPFQADGTEFLLSIEGDIDGTSVEVEGQLVDSDQRPIPAAELVALWRDQIGEIPGIRSLTFDSERGGGPSGGAGLTVELRGSHTDVLKRASEDMAQALAGITGVKDIANGFNSGKPQWDVELTDQGRSLGLEADDVAGQIRAAIYGSRALRQQRGNSEVTVLVRLPEEERSRAADIERLRILTPSGSYVPLSEVAILEKGMSPSSISRRNGRQIVNVTANVEPREQVPAIMTLLNESVFPDLRSRYPGIDFGFEGRQAETQESMSSLKLYGFFSMLLIYVLLAIPFRSYAQPLLVMAVIPFGAAGALYGHLLMGYGLSVMSIMGIVALAGVVVNDSLILVDFANRQRRDKGMSAHDAIISAGIRRFRPILLTTLTTFGGLAPMVFETSRQAQFIAPMAVSLGFGILFTTFVCLLVLPSLYIMLSNTLDALGLSDVEGGHPDEEKAVATSSPEHNLNPSA</sequence>
<name>A0ABP9ZYT4_9GAMM</name>
<evidence type="ECO:0000256" key="1">
    <source>
        <dbReference type="SAM" id="MobiDB-lite"/>
    </source>
</evidence>
<dbReference type="Proteomes" id="UP001481413">
    <property type="component" value="Unassembled WGS sequence"/>
</dbReference>
<dbReference type="InterPro" id="IPR001036">
    <property type="entry name" value="Acrflvin-R"/>
</dbReference>
<dbReference type="Gene3D" id="3.30.70.1320">
    <property type="entry name" value="Multidrug efflux transporter AcrB pore domain like"/>
    <property type="match status" value="1"/>
</dbReference>
<feature type="transmembrane region" description="Helical" evidence="2">
    <location>
        <begin position="458"/>
        <end position="481"/>
    </location>
</feature>
<feature type="transmembrane region" description="Helical" evidence="2">
    <location>
        <begin position="993"/>
        <end position="1019"/>
    </location>
</feature>
<dbReference type="Gene3D" id="3.30.2090.10">
    <property type="entry name" value="Multidrug efflux transporter AcrB TolC docking domain, DN and DC subdomains"/>
    <property type="match status" value="2"/>
</dbReference>
<reference evidence="3 4" key="1">
    <citation type="submission" date="2024-04" db="EMBL/GenBank/DDBJ databases">
        <title>Draft genome sequence of Thalassolituus maritimus NBRC 116585.</title>
        <authorList>
            <person name="Miyakawa T."/>
            <person name="Kusuya Y."/>
            <person name="Miura T."/>
        </authorList>
    </citation>
    <scope>NUCLEOTIDE SEQUENCE [LARGE SCALE GENOMIC DNA]</scope>
    <source>
        <strain evidence="3 4">5NW40-0001</strain>
    </source>
</reference>
<comment type="caution">
    <text evidence="3">The sequence shown here is derived from an EMBL/GenBank/DDBJ whole genome shotgun (WGS) entry which is preliminary data.</text>
</comment>
<dbReference type="PANTHER" id="PTHR32063:SF33">
    <property type="entry name" value="RND SUPERFAMILY EFFLUX PUMP PERMEASE COMPONENT"/>
    <property type="match status" value="1"/>
</dbReference>
<keyword evidence="2" id="KW-0812">Transmembrane</keyword>
<feature type="transmembrane region" description="Helical" evidence="2">
    <location>
        <begin position="333"/>
        <end position="352"/>
    </location>
</feature>
<evidence type="ECO:0000313" key="4">
    <source>
        <dbReference type="Proteomes" id="UP001481413"/>
    </source>
</evidence>
<dbReference type="Gene3D" id="1.20.1640.10">
    <property type="entry name" value="Multidrug efflux transporter AcrB transmembrane domain"/>
    <property type="match status" value="2"/>
</dbReference>
<keyword evidence="4" id="KW-1185">Reference proteome</keyword>
<dbReference type="SUPFAM" id="SSF82866">
    <property type="entry name" value="Multidrug efflux transporter AcrB transmembrane domain"/>
    <property type="match status" value="2"/>
</dbReference>
<dbReference type="RefSeq" id="WP_353294112.1">
    <property type="nucleotide sequence ID" value="NZ_BAABWH010000003.1"/>
</dbReference>
<dbReference type="PANTHER" id="PTHR32063">
    <property type="match status" value="1"/>
</dbReference>
<dbReference type="PRINTS" id="PR00702">
    <property type="entry name" value="ACRIFLAVINRP"/>
</dbReference>
<dbReference type="SUPFAM" id="SSF82714">
    <property type="entry name" value="Multidrug efflux transporter AcrB TolC docking domain, DN and DC subdomains"/>
    <property type="match status" value="2"/>
</dbReference>
<accession>A0ABP9ZYT4</accession>
<feature type="region of interest" description="Disordered" evidence="1">
    <location>
        <begin position="1036"/>
        <end position="1055"/>
    </location>
</feature>
<evidence type="ECO:0000256" key="2">
    <source>
        <dbReference type="SAM" id="Phobius"/>
    </source>
</evidence>
<feature type="compositionally biased region" description="Polar residues" evidence="1">
    <location>
        <begin position="1043"/>
        <end position="1055"/>
    </location>
</feature>
<dbReference type="Gene3D" id="3.30.70.1430">
    <property type="entry name" value="Multidrug efflux transporter AcrB pore domain"/>
    <property type="match status" value="2"/>
</dbReference>
<feature type="transmembrane region" description="Helical" evidence="2">
    <location>
        <begin position="358"/>
        <end position="376"/>
    </location>
</feature>
<feature type="transmembrane region" description="Helical" evidence="2">
    <location>
        <begin position="962"/>
        <end position="981"/>
    </location>
</feature>
<feature type="transmembrane region" description="Helical" evidence="2">
    <location>
        <begin position="889"/>
        <end position="908"/>
    </location>
</feature>
<feature type="transmembrane region" description="Helical" evidence="2">
    <location>
        <begin position="865"/>
        <end position="883"/>
    </location>
</feature>
<feature type="transmembrane region" description="Helical" evidence="2">
    <location>
        <begin position="16"/>
        <end position="36"/>
    </location>
</feature>
<dbReference type="SUPFAM" id="SSF82693">
    <property type="entry name" value="Multidrug efflux transporter AcrB pore domain, PN1, PN2, PC1 and PC2 subdomains"/>
    <property type="match status" value="2"/>
</dbReference>
<feature type="transmembrane region" description="Helical" evidence="2">
    <location>
        <begin position="527"/>
        <end position="548"/>
    </location>
</feature>
<dbReference type="EMBL" id="BAABWH010000003">
    <property type="protein sequence ID" value="GAA6145170.1"/>
    <property type="molecule type" value="Genomic_DNA"/>
</dbReference>
<proteinExistence type="predicted"/>
<keyword evidence="2" id="KW-0472">Membrane</keyword>
<dbReference type="Gene3D" id="3.30.70.1440">
    <property type="entry name" value="Multidrug efflux transporter AcrB pore domain"/>
    <property type="match status" value="1"/>
</dbReference>